<keyword evidence="1" id="KW-0472">Membrane</keyword>
<evidence type="ECO:0000313" key="4">
    <source>
        <dbReference type="Proteomes" id="UP001500956"/>
    </source>
</evidence>
<feature type="domain" description="TadE-like" evidence="2">
    <location>
        <begin position="15"/>
        <end position="57"/>
    </location>
</feature>
<reference evidence="4" key="1">
    <citation type="journal article" date="2019" name="Int. J. Syst. Evol. Microbiol.">
        <title>The Global Catalogue of Microorganisms (GCM) 10K type strain sequencing project: providing services to taxonomists for standard genome sequencing and annotation.</title>
        <authorList>
            <consortium name="The Broad Institute Genomics Platform"/>
            <consortium name="The Broad Institute Genome Sequencing Center for Infectious Disease"/>
            <person name="Wu L."/>
            <person name="Ma J."/>
        </authorList>
    </citation>
    <scope>NUCLEOTIDE SEQUENCE [LARGE SCALE GENOMIC DNA]</scope>
    <source>
        <strain evidence="4">JCM 18063</strain>
    </source>
</reference>
<comment type="caution">
    <text evidence="3">The sequence shown here is derived from an EMBL/GenBank/DDBJ whole genome shotgun (WGS) entry which is preliminary data.</text>
</comment>
<dbReference type="Proteomes" id="UP001500956">
    <property type="component" value="Unassembled WGS sequence"/>
</dbReference>
<dbReference type="RefSeq" id="WP_172153429.1">
    <property type="nucleotide sequence ID" value="NZ_BAABID010000007.1"/>
</dbReference>
<feature type="transmembrane region" description="Helical" evidence="1">
    <location>
        <begin position="21"/>
        <end position="42"/>
    </location>
</feature>
<evidence type="ECO:0000256" key="1">
    <source>
        <dbReference type="SAM" id="Phobius"/>
    </source>
</evidence>
<keyword evidence="4" id="KW-1185">Reference proteome</keyword>
<accession>A0ABP8YCU2</accession>
<protein>
    <recommendedName>
        <fullName evidence="2">TadE-like domain-containing protein</fullName>
    </recommendedName>
</protein>
<keyword evidence="1" id="KW-0812">Transmembrane</keyword>
<keyword evidence="1" id="KW-1133">Transmembrane helix</keyword>
<evidence type="ECO:0000313" key="3">
    <source>
        <dbReference type="EMBL" id="GAA4725257.1"/>
    </source>
</evidence>
<organism evidence="3 4">
    <name type="scientific">Isoptericola chiayiensis</name>
    <dbReference type="NCBI Taxonomy" id="579446"/>
    <lineage>
        <taxon>Bacteria</taxon>
        <taxon>Bacillati</taxon>
        <taxon>Actinomycetota</taxon>
        <taxon>Actinomycetes</taxon>
        <taxon>Micrococcales</taxon>
        <taxon>Promicromonosporaceae</taxon>
        <taxon>Isoptericola</taxon>
    </lineage>
</organism>
<dbReference type="Pfam" id="PF07811">
    <property type="entry name" value="TadE"/>
    <property type="match status" value="1"/>
</dbReference>
<evidence type="ECO:0000259" key="2">
    <source>
        <dbReference type="Pfam" id="PF07811"/>
    </source>
</evidence>
<sequence length="124" mass="13077">MVAGTKRDVGRGDEGQAAIELAGAVFVLLLVTVLAIQGILIAQGASVAQESARNGARALSQERSDWRRAAQESVPDGWGIVRIDGSRPGDRARVVTELEFPLGVAGIHVTDVRITRDAEFAQGS</sequence>
<gene>
    <name evidence="3" type="ORF">GCM10023216_14470</name>
</gene>
<proteinExistence type="predicted"/>
<dbReference type="InterPro" id="IPR012495">
    <property type="entry name" value="TadE-like_dom"/>
</dbReference>
<dbReference type="EMBL" id="BAABID010000007">
    <property type="protein sequence ID" value="GAA4725257.1"/>
    <property type="molecule type" value="Genomic_DNA"/>
</dbReference>
<name>A0ABP8YCU2_9MICO</name>